<proteinExistence type="inferred from homology"/>
<dbReference type="EMBL" id="UINC01053372">
    <property type="protein sequence ID" value="SVB69809.1"/>
    <property type="molecule type" value="Genomic_DNA"/>
</dbReference>
<reference evidence="11" key="1">
    <citation type="submission" date="2018-05" db="EMBL/GenBank/DDBJ databases">
        <authorList>
            <person name="Lanie J.A."/>
            <person name="Ng W.-L."/>
            <person name="Kazmierczak K.M."/>
            <person name="Andrzejewski T.M."/>
            <person name="Davidsen T.M."/>
            <person name="Wayne K.J."/>
            <person name="Tettelin H."/>
            <person name="Glass J.I."/>
            <person name="Rusch D."/>
            <person name="Podicherti R."/>
            <person name="Tsui H.-C.T."/>
            <person name="Winkler M.E."/>
        </authorList>
    </citation>
    <scope>NUCLEOTIDE SEQUENCE</scope>
</reference>
<evidence type="ECO:0000256" key="7">
    <source>
        <dbReference type="ARBA" id="ARBA00023136"/>
    </source>
</evidence>
<keyword evidence="6" id="KW-0443">Lipid metabolism</keyword>
<evidence type="ECO:0000256" key="4">
    <source>
        <dbReference type="ARBA" id="ARBA00022692"/>
    </source>
</evidence>
<dbReference type="NCBIfam" id="TIGR00023">
    <property type="entry name" value="glycerol-3-phosphate 1-O-acyltransferase PlsY"/>
    <property type="match status" value="1"/>
</dbReference>
<evidence type="ECO:0000256" key="1">
    <source>
        <dbReference type="ARBA" id="ARBA00022475"/>
    </source>
</evidence>
<dbReference type="PANTHER" id="PTHR30309">
    <property type="entry name" value="INNER MEMBRANE PROTEIN YGIH"/>
    <property type="match status" value="1"/>
</dbReference>
<feature type="transmembrane region" description="Helical" evidence="10">
    <location>
        <begin position="110"/>
        <end position="131"/>
    </location>
</feature>
<dbReference type="AlphaFoldDB" id="A0A382G4H2"/>
<keyword evidence="2" id="KW-0444">Lipid biosynthesis</keyword>
<evidence type="ECO:0000256" key="3">
    <source>
        <dbReference type="ARBA" id="ARBA00022679"/>
    </source>
</evidence>
<gene>
    <name evidence="11" type="ORF">METZ01_LOCUS222663</name>
</gene>
<organism evidence="11">
    <name type="scientific">marine metagenome</name>
    <dbReference type="NCBI Taxonomy" id="408172"/>
    <lineage>
        <taxon>unclassified sequences</taxon>
        <taxon>metagenomes</taxon>
        <taxon>ecological metagenomes</taxon>
    </lineage>
</organism>
<evidence type="ECO:0000256" key="9">
    <source>
        <dbReference type="ARBA" id="ARBA00023264"/>
    </source>
</evidence>
<dbReference type="HAMAP" id="MF_01043">
    <property type="entry name" value="PlsY"/>
    <property type="match status" value="1"/>
</dbReference>
<keyword evidence="4 10" id="KW-0812">Transmembrane</keyword>
<dbReference type="GO" id="GO:0005886">
    <property type="term" value="C:plasma membrane"/>
    <property type="evidence" value="ECO:0007669"/>
    <property type="project" value="InterPro"/>
</dbReference>
<dbReference type="GO" id="GO:0043772">
    <property type="term" value="F:acyl-phosphate glycerol-3-phosphate acyltransferase activity"/>
    <property type="evidence" value="ECO:0007669"/>
    <property type="project" value="InterPro"/>
</dbReference>
<dbReference type="PANTHER" id="PTHR30309:SF0">
    <property type="entry name" value="GLYCEROL-3-PHOSPHATE ACYLTRANSFERASE-RELATED"/>
    <property type="match status" value="1"/>
</dbReference>
<evidence type="ECO:0000256" key="6">
    <source>
        <dbReference type="ARBA" id="ARBA00023098"/>
    </source>
</evidence>
<keyword evidence="7 10" id="KW-0472">Membrane</keyword>
<keyword evidence="8" id="KW-0594">Phospholipid biosynthesis</keyword>
<dbReference type="SMART" id="SM01207">
    <property type="entry name" value="G3P_acyltransf"/>
    <property type="match status" value="1"/>
</dbReference>
<keyword evidence="9" id="KW-1208">Phospholipid metabolism</keyword>
<dbReference type="InterPro" id="IPR003811">
    <property type="entry name" value="G3P_acylTferase_PlsY"/>
</dbReference>
<evidence type="ECO:0000256" key="10">
    <source>
        <dbReference type="SAM" id="Phobius"/>
    </source>
</evidence>
<evidence type="ECO:0000313" key="11">
    <source>
        <dbReference type="EMBL" id="SVB69809.1"/>
    </source>
</evidence>
<keyword evidence="3" id="KW-0808">Transferase</keyword>
<dbReference type="Pfam" id="PF02660">
    <property type="entry name" value="G3P_acyltransf"/>
    <property type="match status" value="1"/>
</dbReference>
<name>A0A382G4H2_9ZZZZ</name>
<protein>
    <submittedName>
        <fullName evidence="11">Uncharacterized protein</fullName>
    </submittedName>
</protein>
<evidence type="ECO:0000256" key="8">
    <source>
        <dbReference type="ARBA" id="ARBA00023209"/>
    </source>
</evidence>
<keyword evidence="1" id="KW-1003">Cell membrane</keyword>
<feature type="transmembrane region" description="Helical" evidence="10">
    <location>
        <begin position="79"/>
        <end position="98"/>
    </location>
</feature>
<accession>A0A382G4H2</accession>
<evidence type="ECO:0000256" key="5">
    <source>
        <dbReference type="ARBA" id="ARBA00022989"/>
    </source>
</evidence>
<feature type="transmembrane region" description="Helical" evidence="10">
    <location>
        <begin position="151"/>
        <end position="175"/>
    </location>
</feature>
<keyword evidence="5 10" id="KW-1133">Transmembrane helix</keyword>
<evidence type="ECO:0000256" key="2">
    <source>
        <dbReference type="ARBA" id="ARBA00022516"/>
    </source>
</evidence>
<dbReference type="GO" id="GO:0008654">
    <property type="term" value="P:phospholipid biosynthetic process"/>
    <property type="evidence" value="ECO:0007669"/>
    <property type="project" value="UniProtKB-KW"/>
</dbReference>
<sequence length="196" mass="20681">MLYLLIPIAAYLIGSVSSAILVSRLMGLPDPRTEGSHNPGATNVLRLGSKTGAALALAGDVAKGVIPVIAARWLLDDPLVLALAALGAFLGHLFPVFFRFEGGKGVATALGVLAALDWQLGGLLAGTWLVVALVSRYSSLAALTAATATPFYAWWLSGEWVYVVLGMALAFLLFLRHRQNINRLIAGTESRIGKKS</sequence>